<proteinExistence type="predicted"/>
<dbReference type="Pfam" id="PF13182">
    <property type="entry name" value="DUF4007"/>
    <property type="match status" value="1"/>
</dbReference>
<evidence type="ECO:0000313" key="3">
    <source>
        <dbReference type="Proteomes" id="UP000292734"/>
    </source>
</evidence>
<organism evidence="2 3">
    <name type="scientific">Sphingobium indicum</name>
    <dbReference type="NCBI Taxonomy" id="332055"/>
    <lineage>
        <taxon>Bacteria</taxon>
        <taxon>Pseudomonadati</taxon>
        <taxon>Pseudomonadota</taxon>
        <taxon>Alphaproteobacteria</taxon>
        <taxon>Sphingomonadales</taxon>
        <taxon>Sphingomonadaceae</taxon>
        <taxon>Sphingobium</taxon>
    </lineage>
</organism>
<feature type="domain" description="DUF4007" evidence="1">
    <location>
        <begin position="14"/>
        <end position="287"/>
    </location>
</feature>
<evidence type="ECO:0000259" key="1">
    <source>
        <dbReference type="Pfam" id="PF13182"/>
    </source>
</evidence>
<accession>A0A4Q4IXK6</accession>
<dbReference type="InterPro" id="IPR025248">
    <property type="entry name" value="DUF4007"/>
</dbReference>
<gene>
    <name evidence="2" type="ORF">EWH08_17420</name>
</gene>
<protein>
    <submittedName>
        <fullName evidence="2">DUF4007 family protein</fullName>
    </submittedName>
</protein>
<dbReference type="AlphaFoldDB" id="A0A4Q4IXK6"/>
<reference evidence="2 3" key="1">
    <citation type="submission" date="2019-02" db="EMBL/GenBank/DDBJ databases">
        <authorList>
            <person name="Feng G."/>
        </authorList>
    </citation>
    <scope>NUCLEOTIDE SEQUENCE [LARGE SCALE GENOMIC DNA]</scope>
    <source>
        <strain evidence="2 3">DSM 26779</strain>
    </source>
</reference>
<sequence>MARDGLKIDSKVQFTGHETFPLRLLWLKKAYDAVGAEAPIGTFQEQEAIARFGVGRNMANSMRYWANASGLFDEADRIIRPTTLGHAILADDGLDPFLEQAATIWLVHWHIASVQTKATTAFYAFNVLNAIEFDPTNLLEEISALVAAQGWRATRGTLKRDIEVFLRSYVRKGETFSEDAAEPLLAELALIREARLGGWYEFVRGPKPTLHDAIFAYALGTFWDRSGGATTLTAEQICYAPGSPGRVFKLDEDSVITRLMRIDDVTEGAWQWVDTAGLRQVQKIEEIDARRLVPAAYSAAPGWKVAA</sequence>
<dbReference type="RefSeq" id="WP_037520891.1">
    <property type="nucleotide sequence ID" value="NZ_SEOM01000009.1"/>
</dbReference>
<name>A0A4Q4IXK6_9SPHN</name>
<evidence type="ECO:0000313" key="2">
    <source>
        <dbReference type="EMBL" id="RYL98378.1"/>
    </source>
</evidence>
<dbReference type="EMBL" id="SEOM01000009">
    <property type="protein sequence ID" value="RYL98378.1"/>
    <property type="molecule type" value="Genomic_DNA"/>
</dbReference>
<dbReference type="Proteomes" id="UP000292734">
    <property type="component" value="Unassembled WGS sequence"/>
</dbReference>
<comment type="caution">
    <text evidence="2">The sequence shown here is derived from an EMBL/GenBank/DDBJ whole genome shotgun (WGS) entry which is preliminary data.</text>
</comment>